<keyword evidence="3" id="KW-1185">Reference proteome</keyword>
<comment type="caution">
    <text evidence="2">The sequence shown here is derived from an EMBL/GenBank/DDBJ whole genome shotgun (WGS) entry which is preliminary data.</text>
</comment>
<protein>
    <submittedName>
        <fullName evidence="2">Uncharacterized protein</fullName>
    </submittedName>
</protein>
<reference evidence="2 3" key="1">
    <citation type="submission" date="2016-11" db="EMBL/GenBank/DDBJ databases">
        <title>The macronuclear genome of Stentor coeruleus: a giant cell with tiny introns.</title>
        <authorList>
            <person name="Slabodnick M."/>
            <person name="Ruby J.G."/>
            <person name="Reiff S.B."/>
            <person name="Swart E.C."/>
            <person name="Gosai S."/>
            <person name="Prabakaran S."/>
            <person name="Witkowska E."/>
            <person name="Larue G.E."/>
            <person name="Fisher S."/>
            <person name="Freeman R.M."/>
            <person name="Gunawardena J."/>
            <person name="Chu W."/>
            <person name="Stover N.A."/>
            <person name="Gregory B.D."/>
            <person name="Nowacki M."/>
            <person name="Derisi J."/>
            <person name="Roy S.W."/>
            <person name="Marshall W.F."/>
            <person name="Sood P."/>
        </authorList>
    </citation>
    <scope>NUCLEOTIDE SEQUENCE [LARGE SCALE GENOMIC DNA]</scope>
    <source>
        <strain evidence="2">WM001</strain>
    </source>
</reference>
<dbReference type="AlphaFoldDB" id="A0A1R2BAW8"/>
<evidence type="ECO:0000313" key="3">
    <source>
        <dbReference type="Proteomes" id="UP000187209"/>
    </source>
</evidence>
<evidence type="ECO:0000313" key="2">
    <source>
        <dbReference type="EMBL" id="OMJ73912.1"/>
    </source>
</evidence>
<proteinExistence type="predicted"/>
<keyword evidence="1" id="KW-0175">Coiled coil</keyword>
<name>A0A1R2BAW8_9CILI</name>
<dbReference type="EMBL" id="MPUH01000787">
    <property type="protein sequence ID" value="OMJ73912.1"/>
    <property type="molecule type" value="Genomic_DNA"/>
</dbReference>
<sequence>MNKSITGSSKGTTFYKSQSDFSIIPRDSDIQKEQIAEKVGEAMEIVKKAKENLKAMEKRKEKLEKIQRTRSHAENQAKYMDATVLGCEMRQSLYLLEKQVSELKNLSTELLKPGYYRRNDYPHGWRLSRNYSVNSYYN</sequence>
<feature type="coiled-coil region" evidence="1">
    <location>
        <begin position="32"/>
        <end position="76"/>
    </location>
</feature>
<evidence type="ECO:0000256" key="1">
    <source>
        <dbReference type="SAM" id="Coils"/>
    </source>
</evidence>
<accession>A0A1R2BAW8</accession>
<organism evidence="2 3">
    <name type="scientific">Stentor coeruleus</name>
    <dbReference type="NCBI Taxonomy" id="5963"/>
    <lineage>
        <taxon>Eukaryota</taxon>
        <taxon>Sar</taxon>
        <taxon>Alveolata</taxon>
        <taxon>Ciliophora</taxon>
        <taxon>Postciliodesmatophora</taxon>
        <taxon>Heterotrichea</taxon>
        <taxon>Heterotrichida</taxon>
        <taxon>Stentoridae</taxon>
        <taxon>Stentor</taxon>
    </lineage>
</organism>
<dbReference type="Proteomes" id="UP000187209">
    <property type="component" value="Unassembled WGS sequence"/>
</dbReference>
<gene>
    <name evidence="2" type="ORF">SteCoe_27294</name>
</gene>
<dbReference type="OrthoDB" id="10642688at2759"/>